<name>A0A2N3HWY3_9BACT</name>
<keyword evidence="1" id="KW-0732">Signal</keyword>
<evidence type="ECO:0008006" key="4">
    <source>
        <dbReference type="Google" id="ProtNLM"/>
    </source>
</evidence>
<dbReference type="OrthoDB" id="1116175at2"/>
<gene>
    <name evidence="2" type="ORF">BZG02_12665</name>
</gene>
<evidence type="ECO:0000313" key="2">
    <source>
        <dbReference type="EMBL" id="PKQ62564.1"/>
    </source>
</evidence>
<reference evidence="2 3" key="1">
    <citation type="journal article" date="2017" name="Front. Microbiol.">
        <title>Labilibaculum manganireducens gen. nov., sp. nov. and Labilibaculum filiforme sp. nov., Novel Bacteroidetes Isolated from Subsurface Sediments of the Baltic Sea.</title>
        <authorList>
            <person name="Vandieken V."/>
            <person name="Marshall I.P."/>
            <person name="Niemann H."/>
            <person name="Engelen B."/>
            <person name="Cypionka H."/>
        </authorList>
    </citation>
    <scope>NUCLEOTIDE SEQUENCE [LARGE SCALE GENOMIC DNA]</scope>
    <source>
        <strain evidence="2 3">59.16B</strain>
    </source>
</reference>
<accession>A0A2N3HWY3</accession>
<dbReference type="RefSeq" id="WP_101261808.1">
    <property type="nucleotide sequence ID" value="NZ_MVDD01000008.1"/>
</dbReference>
<protein>
    <recommendedName>
        <fullName evidence="4">Carboxypeptidase-like regulatory domain-containing protein</fullName>
    </recommendedName>
</protein>
<dbReference type="Pfam" id="PF13715">
    <property type="entry name" value="CarbopepD_reg_2"/>
    <property type="match status" value="1"/>
</dbReference>
<comment type="caution">
    <text evidence="2">The sequence shown here is derived from an EMBL/GenBank/DDBJ whole genome shotgun (WGS) entry which is preliminary data.</text>
</comment>
<sequence length="277" mass="31794">MNLKSLFYILLILFLSSSTYSFSENSKTDSIISISGQVLHSESLNPIPLATITIKRTRRGIICDSLGVFHLQIQQYDTLRISALGYKAIDWPVPFIFNTQFPPFFQIKLDDISYLLDEVDIFALGTWDEFKEDFINTKIEEKNPINKSITEQLAPYNTKEPNVVPAQYRPNREGKMGVVSAIFAPSDFLFDKLSKSEKSKKKISKLIRNEGDTKKIRSKYNAEIIADATGLEGDELLEFMEYAGSHIKVTANSSDYFVMKQILFWFDKYKEETTKEE</sequence>
<proteinExistence type="predicted"/>
<dbReference type="InterPro" id="IPR008969">
    <property type="entry name" value="CarboxyPept-like_regulatory"/>
</dbReference>
<feature type="signal peptide" evidence="1">
    <location>
        <begin position="1"/>
        <end position="23"/>
    </location>
</feature>
<dbReference type="SUPFAM" id="SSF49464">
    <property type="entry name" value="Carboxypeptidase regulatory domain-like"/>
    <property type="match status" value="1"/>
</dbReference>
<keyword evidence="3" id="KW-1185">Reference proteome</keyword>
<evidence type="ECO:0000256" key="1">
    <source>
        <dbReference type="SAM" id="SignalP"/>
    </source>
</evidence>
<feature type="chain" id="PRO_5014994992" description="Carboxypeptidase-like regulatory domain-containing protein" evidence="1">
    <location>
        <begin position="24"/>
        <end position="277"/>
    </location>
</feature>
<dbReference type="Proteomes" id="UP000233535">
    <property type="component" value="Unassembled WGS sequence"/>
</dbReference>
<evidence type="ECO:0000313" key="3">
    <source>
        <dbReference type="Proteomes" id="UP000233535"/>
    </source>
</evidence>
<dbReference type="AlphaFoldDB" id="A0A2N3HWY3"/>
<organism evidence="2 3">
    <name type="scientific">Labilibaculum filiforme</name>
    <dbReference type="NCBI Taxonomy" id="1940526"/>
    <lineage>
        <taxon>Bacteria</taxon>
        <taxon>Pseudomonadati</taxon>
        <taxon>Bacteroidota</taxon>
        <taxon>Bacteroidia</taxon>
        <taxon>Marinilabiliales</taxon>
        <taxon>Marinifilaceae</taxon>
        <taxon>Labilibaculum</taxon>
    </lineage>
</organism>
<dbReference type="EMBL" id="MVDD01000008">
    <property type="protein sequence ID" value="PKQ62564.1"/>
    <property type="molecule type" value="Genomic_DNA"/>
</dbReference>